<reference evidence="2 3" key="1">
    <citation type="submission" date="2020-04" db="EMBL/GenBank/DDBJ databases">
        <title>Plant Genome Project.</title>
        <authorList>
            <person name="Zhang R.-G."/>
        </authorList>
    </citation>
    <scope>NUCLEOTIDE SEQUENCE [LARGE SCALE GENOMIC DNA]</scope>
    <source>
        <strain evidence="2">YNK0</strain>
        <tissue evidence="2">Leaf</tissue>
    </source>
</reference>
<proteinExistence type="predicted"/>
<sequence length="246" mass="28855">MFRSFRLLSRDRRHTGGDILRLLWGTGIAGEAEGTEAVLHILIPIAGYLTFFSTGFLKEATAIVQLESVIEWPFSCLTSSLLAIRRQHEAELKLIEEETARRVEEAIRKIVEESLNSQEIKLEIQRQLEEGQKKLIDEVAAQLEKEKEAALVEARQKEEQVRSEREELDMILEENRRRVEEAQRKEALERQRKEEERYWELEQIQRQKEEAMQRKKLVEEEERANQVKLLGKNKSRPKFSFAIGSK</sequence>
<keyword evidence="1" id="KW-0175">Coiled coil</keyword>
<keyword evidence="3" id="KW-1185">Reference proteome</keyword>
<dbReference type="Pfam" id="PF15346">
    <property type="entry name" value="ARGLU"/>
    <property type="match status" value="1"/>
</dbReference>
<protein>
    <submittedName>
        <fullName evidence="2">Uncharacterized protein</fullName>
    </submittedName>
</protein>
<dbReference type="InterPro" id="IPR033371">
    <property type="entry name" value="ARGLU1"/>
</dbReference>
<dbReference type="GO" id="GO:0005739">
    <property type="term" value="C:mitochondrion"/>
    <property type="evidence" value="ECO:0007669"/>
    <property type="project" value="TreeGrafter"/>
</dbReference>
<evidence type="ECO:0000256" key="1">
    <source>
        <dbReference type="SAM" id="Coils"/>
    </source>
</evidence>
<dbReference type="Proteomes" id="UP000655225">
    <property type="component" value="Unassembled WGS sequence"/>
</dbReference>
<feature type="coiled-coil region" evidence="1">
    <location>
        <begin position="140"/>
        <end position="224"/>
    </location>
</feature>
<evidence type="ECO:0000313" key="3">
    <source>
        <dbReference type="Proteomes" id="UP000655225"/>
    </source>
</evidence>
<dbReference type="OMA" id="AHNARIM"/>
<organism evidence="2 3">
    <name type="scientific">Tetracentron sinense</name>
    <name type="common">Spur-leaf</name>
    <dbReference type="NCBI Taxonomy" id="13715"/>
    <lineage>
        <taxon>Eukaryota</taxon>
        <taxon>Viridiplantae</taxon>
        <taxon>Streptophyta</taxon>
        <taxon>Embryophyta</taxon>
        <taxon>Tracheophyta</taxon>
        <taxon>Spermatophyta</taxon>
        <taxon>Magnoliopsida</taxon>
        <taxon>Trochodendrales</taxon>
        <taxon>Trochodendraceae</taxon>
        <taxon>Tetracentron</taxon>
    </lineage>
</organism>
<dbReference type="GO" id="GO:0045296">
    <property type="term" value="F:cadherin binding"/>
    <property type="evidence" value="ECO:0007669"/>
    <property type="project" value="TreeGrafter"/>
</dbReference>
<dbReference type="EMBL" id="JABCRI010000005">
    <property type="protein sequence ID" value="KAF8405726.1"/>
    <property type="molecule type" value="Genomic_DNA"/>
</dbReference>
<dbReference type="OrthoDB" id="543260at2759"/>
<evidence type="ECO:0000313" key="2">
    <source>
        <dbReference type="EMBL" id="KAF8405726.1"/>
    </source>
</evidence>
<dbReference type="AlphaFoldDB" id="A0A834ZL66"/>
<dbReference type="GO" id="GO:0005654">
    <property type="term" value="C:nucleoplasm"/>
    <property type="evidence" value="ECO:0007669"/>
    <property type="project" value="TreeGrafter"/>
</dbReference>
<name>A0A834ZL66_TETSI</name>
<dbReference type="PANTHER" id="PTHR31711:SF1">
    <property type="entry name" value="ARGININE AND GLUTAMATE-RICH PROTEIN 1"/>
    <property type="match status" value="1"/>
</dbReference>
<gene>
    <name evidence="2" type="ORF">HHK36_007803</name>
</gene>
<dbReference type="PANTHER" id="PTHR31711">
    <property type="entry name" value="ARGININE AND GLUTAMATE-RICH PROTEIN 1"/>
    <property type="match status" value="1"/>
</dbReference>
<accession>A0A834ZL66</accession>
<comment type="caution">
    <text evidence="2">The sequence shown here is derived from an EMBL/GenBank/DDBJ whole genome shotgun (WGS) entry which is preliminary data.</text>
</comment>